<gene>
    <name evidence="5" type="ORF">FPE_LOCUS9909</name>
</gene>
<feature type="domain" description="CS" evidence="4">
    <location>
        <begin position="11"/>
        <end position="100"/>
    </location>
</feature>
<dbReference type="InterPro" id="IPR008978">
    <property type="entry name" value="HSP20-like_chaperone"/>
</dbReference>
<dbReference type="Gene3D" id="2.60.40.790">
    <property type="match status" value="1"/>
</dbReference>
<dbReference type="PROSITE" id="PS51203">
    <property type="entry name" value="CS"/>
    <property type="match status" value="1"/>
</dbReference>
<dbReference type="EMBL" id="OU503040">
    <property type="protein sequence ID" value="CAI9762479.1"/>
    <property type="molecule type" value="Genomic_DNA"/>
</dbReference>
<keyword evidence="2" id="KW-0963">Cytoplasm</keyword>
<dbReference type="GO" id="GO:0006950">
    <property type="term" value="P:response to stress"/>
    <property type="evidence" value="ECO:0007669"/>
    <property type="project" value="UniProtKB-ARBA"/>
</dbReference>
<evidence type="ECO:0000256" key="1">
    <source>
        <dbReference type="ARBA" id="ARBA00004463"/>
    </source>
</evidence>
<protein>
    <recommendedName>
        <fullName evidence="4">CS domain-containing protein</fullName>
    </recommendedName>
</protein>
<dbReference type="FunFam" id="2.60.40.790:FF:000001">
    <property type="entry name" value="Nuclear migration protein nudC"/>
    <property type="match status" value="1"/>
</dbReference>
<organism evidence="5 6">
    <name type="scientific">Fraxinus pennsylvanica</name>
    <dbReference type="NCBI Taxonomy" id="56036"/>
    <lineage>
        <taxon>Eukaryota</taxon>
        <taxon>Viridiplantae</taxon>
        <taxon>Streptophyta</taxon>
        <taxon>Embryophyta</taxon>
        <taxon>Tracheophyta</taxon>
        <taxon>Spermatophyta</taxon>
        <taxon>Magnoliopsida</taxon>
        <taxon>eudicotyledons</taxon>
        <taxon>Gunneridae</taxon>
        <taxon>Pentapetalae</taxon>
        <taxon>asterids</taxon>
        <taxon>lamiids</taxon>
        <taxon>Lamiales</taxon>
        <taxon>Oleaceae</taxon>
        <taxon>Oleeae</taxon>
        <taxon>Fraxinus</taxon>
    </lineage>
</organism>
<dbReference type="SUPFAM" id="SSF49764">
    <property type="entry name" value="HSP20-like chaperones"/>
    <property type="match status" value="1"/>
</dbReference>
<evidence type="ECO:0000256" key="3">
    <source>
        <dbReference type="ARBA" id="ARBA00053226"/>
    </source>
</evidence>
<reference evidence="5" key="1">
    <citation type="submission" date="2023-05" db="EMBL/GenBank/DDBJ databases">
        <authorList>
            <person name="Huff M."/>
        </authorList>
    </citation>
    <scope>NUCLEOTIDE SEQUENCE</scope>
</reference>
<evidence type="ECO:0000313" key="6">
    <source>
        <dbReference type="Proteomes" id="UP000834106"/>
    </source>
</evidence>
<evidence type="ECO:0000313" key="5">
    <source>
        <dbReference type="EMBL" id="CAI9762479.1"/>
    </source>
</evidence>
<dbReference type="InterPro" id="IPR007052">
    <property type="entry name" value="CS_dom"/>
</dbReference>
<dbReference type="PANTHER" id="PTHR12356">
    <property type="entry name" value="NUCLEAR MOVEMENT PROTEIN NUDC"/>
    <property type="match status" value="1"/>
</dbReference>
<evidence type="ECO:0000256" key="2">
    <source>
        <dbReference type="ARBA" id="ARBA00022490"/>
    </source>
</evidence>
<dbReference type="InterPro" id="IPR037898">
    <property type="entry name" value="NudC_fam"/>
</dbReference>
<proteinExistence type="predicted"/>
<dbReference type="Proteomes" id="UP000834106">
    <property type="component" value="Chromosome 5"/>
</dbReference>
<sequence length="167" mass="19092">MQSTPNKGNGLDMDKDSWGQSLQEVNVVVPVPPGTKSKALVCEFKKNHLKVGIKGHPPVIDGELFQSIKVDDSFWTLEDQKSVSILLTKQTQMDWWKYLVKGEPEIDTQKIEPETIRLSNLDTETRSTVEKMMFDQRQKSLGLPTSDEMQKQEILKKFMAEHPEMDS</sequence>
<dbReference type="GO" id="GO:0051082">
    <property type="term" value="F:unfolded protein binding"/>
    <property type="evidence" value="ECO:0007669"/>
    <property type="project" value="TreeGrafter"/>
</dbReference>
<dbReference type="PANTHER" id="PTHR12356:SF3">
    <property type="entry name" value="NUCLEAR MIGRATION PROTEIN NUDC"/>
    <property type="match status" value="1"/>
</dbReference>
<dbReference type="GO" id="GO:0005737">
    <property type="term" value="C:cytoplasm"/>
    <property type="evidence" value="ECO:0007669"/>
    <property type="project" value="TreeGrafter"/>
</dbReference>
<accession>A0AAD1Z422</accession>
<dbReference type="Pfam" id="PF04969">
    <property type="entry name" value="CS"/>
    <property type="match status" value="1"/>
</dbReference>
<evidence type="ECO:0000259" key="4">
    <source>
        <dbReference type="PROSITE" id="PS51203"/>
    </source>
</evidence>
<dbReference type="CDD" id="cd06467">
    <property type="entry name" value="p23_NUDC_like"/>
    <property type="match status" value="1"/>
</dbReference>
<comment type="subcellular location">
    <subcellularLocation>
        <location evidence="1">Cytoplasmic granule</location>
    </subcellularLocation>
</comment>
<comment type="function">
    <text evidence="3">Small heat shock protein required for the establishment of auxin gradients and for patterning of the apical domain of the embryo. Involved in the specification of the cotyledon primordia. Also required for normal inflorescence and floral meristem function, normal developmental patterning and thermotolerance. Acts as a molecular chaperone.</text>
</comment>
<keyword evidence="6" id="KW-1185">Reference proteome</keyword>
<dbReference type="GO" id="GO:0006457">
    <property type="term" value="P:protein folding"/>
    <property type="evidence" value="ECO:0007669"/>
    <property type="project" value="TreeGrafter"/>
</dbReference>
<name>A0AAD1Z422_9LAMI</name>
<dbReference type="AlphaFoldDB" id="A0AAD1Z422"/>